<keyword evidence="6" id="KW-0378">Hydrolase</keyword>
<dbReference type="AlphaFoldDB" id="A0A2I0B6F8"/>
<keyword evidence="5" id="KW-0479">Metal-binding</keyword>
<evidence type="ECO:0000256" key="1">
    <source>
        <dbReference type="ARBA" id="ARBA00001968"/>
    </source>
</evidence>
<sequence>MPAQAFIGLRDLLADRGVLRDTRYMPPAEQLAVFLRVIAQADNYRSVCEFFQHSLETISRNFRQVLQGVFTLKDDFVVLSDSTTPCHPHIRNNLHFYPYFNFHNRSQRRYESPQELYNHRHAQLRNIVERTFDILKKWFKVLTDMKPFSFNIQEDIVLACCILHNYIGRYHGHDTYFSI</sequence>
<feature type="domain" description="DDE Tnp4" evidence="8">
    <location>
        <begin position="100"/>
        <end position="165"/>
    </location>
</feature>
<accession>A0A2I0B6F8</accession>
<dbReference type="OrthoDB" id="1681765at2759"/>
<evidence type="ECO:0000256" key="3">
    <source>
        <dbReference type="ARBA" id="ARBA00006958"/>
    </source>
</evidence>
<dbReference type="GO" id="GO:0004518">
    <property type="term" value="F:nuclease activity"/>
    <property type="evidence" value="ECO:0007669"/>
    <property type="project" value="UniProtKB-KW"/>
</dbReference>
<reference evidence="10 11" key="1">
    <citation type="journal article" date="2017" name="Nature">
        <title>The Apostasia genome and the evolution of orchids.</title>
        <authorList>
            <person name="Zhang G.Q."/>
            <person name="Liu K.W."/>
            <person name="Li Z."/>
            <person name="Lohaus R."/>
            <person name="Hsiao Y.Y."/>
            <person name="Niu S.C."/>
            <person name="Wang J.Y."/>
            <person name="Lin Y.C."/>
            <person name="Xu Q."/>
            <person name="Chen L.J."/>
            <person name="Yoshida K."/>
            <person name="Fujiwara S."/>
            <person name="Wang Z.W."/>
            <person name="Zhang Y.Q."/>
            <person name="Mitsuda N."/>
            <person name="Wang M."/>
            <person name="Liu G.H."/>
            <person name="Pecoraro L."/>
            <person name="Huang H.X."/>
            <person name="Xiao X.J."/>
            <person name="Lin M."/>
            <person name="Wu X.Y."/>
            <person name="Wu W.L."/>
            <person name="Chen Y.Y."/>
            <person name="Chang S.B."/>
            <person name="Sakamoto S."/>
            <person name="Ohme-Takagi M."/>
            <person name="Yagi M."/>
            <person name="Zeng S.J."/>
            <person name="Shen C.Y."/>
            <person name="Yeh C.M."/>
            <person name="Luo Y.B."/>
            <person name="Tsai W.C."/>
            <person name="Van de Peer Y."/>
            <person name="Liu Z.J."/>
        </authorList>
    </citation>
    <scope>NUCLEOTIDE SEQUENCE [LARGE SCALE GENOMIC DNA]</scope>
    <source>
        <strain evidence="11">cv. Shenzhen</strain>
        <tissue evidence="10">Stem</tissue>
    </source>
</reference>
<gene>
    <name evidence="10" type="ORF">AXF42_Ash005267</name>
</gene>
<evidence type="ECO:0000256" key="4">
    <source>
        <dbReference type="ARBA" id="ARBA00022722"/>
    </source>
</evidence>
<dbReference type="Pfam" id="PF26138">
    <property type="entry name" value="DUF8040"/>
    <property type="match status" value="1"/>
</dbReference>
<proteinExistence type="inferred from homology"/>
<dbReference type="PANTHER" id="PTHR22930">
    <property type="match status" value="1"/>
</dbReference>
<evidence type="ECO:0000313" key="10">
    <source>
        <dbReference type="EMBL" id="PKA63372.1"/>
    </source>
</evidence>
<dbReference type="GO" id="GO:0005634">
    <property type="term" value="C:nucleus"/>
    <property type="evidence" value="ECO:0007669"/>
    <property type="project" value="UniProtKB-SubCell"/>
</dbReference>
<dbReference type="STRING" id="1088818.A0A2I0B6F8"/>
<dbReference type="EMBL" id="KZ451908">
    <property type="protein sequence ID" value="PKA63372.1"/>
    <property type="molecule type" value="Genomic_DNA"/>
</dbReference>
<organism evidence="10 11">
    <name type="scientific">Apostasia shenzhenica</name>
    <dbReference type="NCBI Taxonomy" id="1088818"/>
    <lineage>
        <taxon>Eukaryota</taxon>
        <taxon>Viridiplantae</taxon>
        <taxon>Streptophyta</taxon>
        <taxon>Embryophyta</taxon>
        <taxon>Tracheophyta</taxon>
        <taxon>Spermatophyta</taxon>
        <taxon>Magnoliopsida</taxon>
        <taxon>Liliopsida</taxon>
        <taxon>Asparagales</taxon>
        <taxon>Orchidaceae</taxon>
        <taxon>Apostasioideae</taxon>
        <taxon>Apostasia</taxon>
    </lineage>
</organism>
<feature type="domain" description="DUF8040" evidence="9">
    <location>
        <begin position="1"/>
        <end position="69"/>
    </location>
</feature>
<evidence type="ECO:0000259" key="9">
    <source>
        <dbReference type="Pfam" id="PF26138"/>
    </source>
</evidence>
<dbReference type="Proteomes" id="UP000236161">
    <property type="component" value="Unassembled WGS sequence"/>
</dbReference>
<dbReference type="Pfam" id="PF13359">
    <property type="entry name" value="DDE_Tnp_4"/>
    <property type="match status" value="1"/>
</dbReference>
<protein>
    <submittedName>
        <fullName evidence="10">Uncharacterized protein</fullName>
    </submittedName>
</protein>
<keyword evidence="7" id="KW-0539">Nucleus</keyword>
<name>A0A2I0B6F8_9ASPA</name>
<evidence type="ECO:0000256" key="6">
    <source>
        <dbReference type="ARBA" id="ARBA00022801"/>
    </source>
</evidence>
<dbReference type="PANTHER" id="PTHR22930:SF280">
    <property type="entry name" value="OS11G0202600 PROTEIN"/>
    <property type="match status" value="1"/>
</dbReference>
<comment type="cofactor">
    <cofactor evidence="1">
        <name>a divalent metal cation</name>
        <dbReference type="ChEBI" id="CHEBI:60240"/>
    </cofactor>
</comment>
<comment type="similarity">
    <text evidence="3">Belongs to the HARBI1 family.</text>
</comment>
<dbReference type="GO" id="GO:0046872">
    <property type="term" value="F:metal ion binding"/>
    <property type="evidence" value="ECO:0007669"/>
    <property type="project" value="UniProtKB-KW"/>
</dbReference>
<evidence type="ECO:0000256" key="7">
    <source>
        <dbReference type="ARBA" id="ARBA00023242"/>
    </source>
</evidence>
<dbReference type="InterPro" id="IPR045249">
    <property type="entry name" value="HARBI1-like"/>
</dbReference>
<evidence type="ECO:0000259" key="8">
    <source>
        <dbReference type="Pfam" id="PF13359"/>
    </source>
</evidence>
<keyword evidence="11" id="KW-1185">Reference proteome</keyword>
<keyword evidence="4" id="KW-0540">Nuclease</keyword>
<evidence type="ECO:0000313" key="11">
    <source>
        <dbReference type="Proteomes" id="UP000236161"/>
    </source>
</evidence>
<dbReference type="InterPro" id="IPR027806">
    <property type="entry name" value="HARBI1_dom"/>
</dbReference>
<evidence type="ECO:0000256" key="5">
    <source>
        <dbReference type="ARBA" id="ARBA00022723"/>
    </source>
</evidence>
<dbReference type="GO" id="GO:0016787">
    <property type="term" value="F:hydrolase activity"/>
    <property type="evidence" value="ECO:0007669"/>
    <property type="project" value="UniProtKB-KW"/>
</dbReference>
<dbReference type="InterPro" id="IPR058353">
    <property type="entry name" value="DUF8040"/>
</dbReference>
<evidence type="ECO:0000256" key="2">
    <source>
        <dbReference type="ARBA" id="ARBA00004123"/>
    </source>
</evidence>
<comment type="subcellular location">
    <subcellularLocation>
        <location evidence="2">Nucleus</location>
    </subcellularLocation>
</comment>